<protein>
    <submittedName>
        <fullName evidence="1">Uncharacterized protein</fullName>
    </submittedName>
</protein>
<dbReference type="RefSeq" id="WP_267677107.1">
    <property type="nucleotide sequence ID" value="NZ_CP113088.1"/>
</dbReference>
<name>A0A9E8SHA5_9FLAO</name>
<keyword evidence="2" id="KW-1185">Reference proteome</keyword>
<evidence type="ECO:0000313" key="2">
    <source>
        <dbReference type="Proteomes" id="UP001164705"/>
    </source>
</evidence>
<dbReference type="Proteomes" id="UP001164705">
    <property type="component" value="Chromosome"/>
</dbReference>
<evidence type="ECO:0000313" key="1">
    <source>
        <dbReference type="EMBL" id="WAC02510.1"/>
    </source>
</evidence>
<dbReference type="AlphaFoldDB" id="A0A9E8SHA5"/>
<dbReference type="EMBL" id="CP113088">
    <property type="protein sequence ID" value="WAC02510.1"/>
    <property type="molecule type" value="Genomic_DNA"/>
</dbReference>
<dbReference type="KEGG" id="lnu:N7U66_02005"/>
<proteinExistence type="predicted"/>
<reference evidence="1" key="1">
    <citation type="submission" date="2022-11" db="EMBL/GenBank/DDBJ databases">
        <title>Lacinutrix neustonica HL-RS19T sp. nov., isolated from the surface microlayer sample of brackish Lake Shihwa.</title>
        <authorList>
            <person name="Choi J.Y."/>
            <person name="Hwang C.Y."/>
        </authorList>
    </citation>
    <scope>NUCLEOTIDE SEQUENCE</scope>
    <source>
        <strain evidence="1">HL-RS19</strain>
    </source>
</reference>
<accession>A0A9E8SHA5</accession>
<gene>
    <name evidence="1" type="ORF">N7U66_02005</name>
</gene>
<organism evidence="1 2">
    <name type="scientific">Lacinutrix neustonica</name>
    <dbReference type="NCBI Taxonomy" id="2980107"/>
    <lineage>
        <taxon>Bacteria</taxon>
        <taxon>Pseudomonadati</taxon>
        <taxon>Bacteroidota</taxon>
        <taxon>Flavobacteriia</taxon>
        <taxon>Flavobacteriales</taxon>
        <taxon>Flavobacteriaceae</taxon>
        <taxon>Lacinutrix</taxon>
    </lineage>
</organism>
<sequence length="54" mass="6359">MSILTAKYLVQKLGVSLTTAKTYINDMKDTYPKAKRLTTVHYIDYFENLEREDQ</sequence>